<protein>
    <submittedName>
        <fullName evidence="2">Uncharacterized protein</fullName>
    </submittedName>
</protein>
<evidence type="ECO:0000313" key="3">
    <source>
        <dbReference type="Proteomes" id="UP001632038"/>
    </source>
</evidence>
<sequence>MEFEIENFSRALNTAEKRVVLLERSVALGELERFKLEEILQRSQRKCEELEETVTRLLEDNKISQLREKRAEKRCEKISDENSKMSYEFHNSISELNATIKQLKHKNLENERLIGVFQEKYEGALKKMGQEIVDLGHEDLKAVETIEELRRENLENKKTIEVLRLKNSESDKLATVYKSRLENLSPRIKKIEDNLADMLDIEVGDLGNLAMNLRELTTNSEDVLDSKGEDDDDTSKSKKVLSVLATLEINL</sequence>
<keyword evidence="1" id="KW-0175">Coiled coil</keyword>
<dbReference type="AlphaFoldDB" id="A0ABD3BR67"/>
<gene>
    <name evidence="2" type="ORF">CASFOL_036772</name>
</gene>
<evidence type="ECO:0000313" key="2">
    <source>
        <dbReference type="EMBL" id="KAL3619202.1"/>
    </source>
</evidence>
<comment type="caution">
    <text evidence="2">The sequence shown here is derived from an EMBL/GenBank/DDBJ whole genome shotgun (WGS) entry which is preliminary data.</text>
</comment>
<organism evidence="2 3">
    <name type="scientific">Castilleja foliolosa</name>
    <dbReference type="NCBI Taxonomy" id="1961234"/>
    <lineage>
        <taxon>Eukaryota</taxon>
        <taxon>Viridiplantae</taxon>
        <taxon>Streptophyta</taxon>
        <taxon>Embryophyta</taxon>
        <taxon>Tracheophyta</taxon>
        <taxon>Spermatophyta</taxon>
        <taxon>Magnoliopsida</taxon>
        <taxon>eudicotyledons</taxon>
        <taxon>Gunneridae</taxon>
        <taxon>Pentapetalae</taxon>
        <taxon>asterids</taxon>
        <taxon>lamiids</taxon>
        <taxon>Lamiales</taxon>
        <taxon>Orobanchaceae</taxon>
        <taxon>Pedicularideae</taxon>
        <taxon>Castillejinae</taxon>
        <taxon>Castilleja</taxon>
    </lineage>
</organism>
<proteinExistence type="predicted"/>
<evidence type="ECO:0000256" key="1">
    <source>
        <dbReference type="SAM" id="Coils"/>
    </source>
</evidence>
<accession>A0ABD3BR67</accession>
<keyword evidence="3" id="KW-1185">Reference proteome</keyword>
<name>A0ABD3BR67_9LAMI</name>
<feature type="coiled-coil region" evidence="1">
    <location>
        <begin position="5"/>
        <end position="67"/>
    </location>
</feature>
<dbReference type="EMBL" id="JAVIJP010000069">
    <property type="protein sequence ID" value="KAL3619202.1"/>
    <property type="molecule type" value="Genomic_DNA"/>
</dbReference>
<reference evidence="3" key="1">
    <citation type="journal article" date="2024" name="IScience">
        <title>Strigolactones Initiate the Formation of Haustorium-like Structures in Castilleja.</title>
        <authorList>
            <person name="Buerger M."/>
            <person name="Peterson D."/>
            <person name="Chory J."/>
        </authorList>
    </citation>
    <scope>NUCLEOTIDE SEQUENCE [LARGE SCALE GENOMIC DNA]</scope>
</reference>
<dbReference type="Proteomes" id="UP001632038">
    <property type="component" value="Unassembled WGS sequence"/>
</dbReference>